<proteinExistence type="predicted"/>
<dbReference type="EnsemblPlants" id="AVESA.00010b.r2.2CG0264360.2">
    <property type="protein sequence ID" value="AVESA.00010b.r2.2CG0264360.2.CDS"/>
    <property type="gene ID" value="AVESA.00010b.r2.2CG0264360"/>
</dbReference>
<evidence type="ECO:0000313" key="1">
    <source>
        <dbReference type="EnsemblPlants" id="AVESA.00010b.r2.2CG0264360.2.CDS"/>
    </source>
</evidence>
<accession>A0ACD5UJ43</accession>
<name>A0ACD5UJ43_AVESA</name>
<reference evidence="1" key="2">
    <citation type="submission" date="2025-09" db="UniProtKB">
        <authorList>
            <consortium name="EnsemblPlants"/>
        </authorList>
    </citation>
    <scope>IDENTIFICATION</scope>
</reference>
<sequence length="170" mass="19716">MDEIVRSNCTDRMRSYLESGCSLHYQNISNLRHLHSCERELEDYINEANAVLKKLQRLVEDAYDATLTANLSAVKVPDYSTADSKMNHEYHFTEEKQEQPADELDRDSSLVTVMILVHNMLKLDYTMQEKIVRSLSLKSSSAEIESYRLMWDLRPYVDGSVMDLAWKSCP</sequence>
<dbReference type="Proteomes" id="UP001732700">
    <property type="component" value="Chromosome 2C"/>
</dbReference>
<keyword evidence="2" id="KW-1185">Reference proteome</keyword>
<reference evidence="1" key="1">
    <citation type="submission" date="2021-05" db="EMBL/GenBank/DDBJ databases">
        <authorList>
            <person name="Scholz U."/>
            <person name="Mascher M."/>
            <person name="Fiebig A."/>
        </authorList>
    </citation>
    <scope>NUCLEOTIDE SEQUENCE [LARGE SCALE GENOMIC DNA]</scope>
</reference>
<organism evidence="1 2">
    <name type="scientific">Avena sativa</name>
    <name type="common">Oat</name>
    <dbReference type="NCBI Taxonomy" id="4498"/>
    <lineage>
        <taxon>Eukaryota</taxon>
        <taxon>Viridiplantae</taxon>
        <taxon>Streptophyta</taxon>
        <taxon>Embryophyta</taxon>
        <taxon>Tracheophyta</taxon>
        <taxon>Spermatophyta</taxon>
        <taxon>Magnoliopsida</taxon>
        <taxon>Liliopsida</taxon>
        <taxon>Poales</taxon>
        <taxon>Poaceae</taxon>
        <taxon>BOP clade</taxon>
        <taxon>Pooideae</taxon>
        <taxon>Poodae</taxon>
        <taxon>Poeae</taxon>
        <taxon>Poeae Chloroplast Group 1 (Aveneae type)</taxon>
        <taxon>Aveninae</taxon>
        <taxon>Avena</taxon>
    </lineage>
</organism>
<protein>
    <submittedName>
        <fullName evidence="1">Uncharacterized protein</fullName>
    </submittedName>
</protein>
<evidence type="ECO:0000313" key="2">
    <source>
        <dbReference type="Proteomes" id="UP001732700"/>
    </source>
</evidence>